<protein>
    <submittedName>
        <fullName evidence="2">Glycosyltransferase WbuB</fullName>
    </submittedName>
</protein>
<dbReference type="Pfam" id="PF13692">
    <property type="entry name" value="Glyco_trans_1_4"/>
    <property type="match status" value="1"/>
</dbReference>
<dbReference type="Proteomes" id="UP000333828">
    <property type="component" value="Unassembled WGS sequence"/>
</dbReference>
<dbReference type="PANTHER" id="PTHR45947">
    <property type="entry name" value="SULFOQUINOVOSYL TRANSFERASE SQD2"/>
    <property type="match status" value="1"/>
</dbReference>
<sequence>MRIALVTENFPPQRTSGAVQLRDLAREFARQGHALTVVLPSADIQESWRLEQMDGFQVLRLRAPETKGIGYVRRTLSEFVMPFAMRRNLRRSALAGEKWEGIVWYSPSIFHGPLVRYLQKKSGCKTYLIIRDIFPQWAADLGLMGRGLAYRFFDAIARYQYSVADTIGVQTQGNVSYFDEWARKPARKVEVLPNWLYEAPVAGCPISIQASPLAGRKVFVYAGNMGVAQGMDILLDLAERLRDRTDVGFLFVGRGSDAARLAASAASRGLDNVIFRDEIDPDEIPGLYAQCHVGLVALDPRHKSHNIPGKFLSYMASGLPVLANINPGNDLADMIRAEGVGRVSEDNTVETLERLALELIDDLDAGGDVPARCKSLYAKLFSPETKVRQIVAALSEPLRRSMPRQ</sequence>
<evidence type="ECO:0000313" key="2">
    <source>
        <dbReference type="EMBL" id="VVD60506.1"/>
    </source>
</evidence>
<dbReference type="EMBL" id="CABPSI010000001">
    <property type="protein sequence ID" value="VVD60506.1"/>
    <property type="molecule type" value="Genomic_DNA"/>
</dbReference>
<dbReference type="Gene3D" id="3.40.50.2000">
    <property type="entry name" value="Glycogen Phosphorylase B"/>
    <property type="match status" value="2"/>
</dbReference>
<evidence type="ECO:0000259" key="1">
    <source>
        <dbReference type="Pfam" id="PF13579"/>
    </source>
</evidence>
<organism evidence="2 3">
    <name type="scientific">Pandoraea iniqua</name>
    <dbReference type="NCBI Taxonomy" id="2508288"/>
    <lineage>
        <taxon>Bacteria</taxon>
        <taxon>Pseudomonadati</taxon>
        <taxon>Pseudomonadota</taxon>
        <taxon>Betaproteobacteria</taxon>
        <taxon>Burkholderiales</taxon>
        <taxon>Burkholderiaceae</taxon>
        <taxon>Pandoraea</taxon>
    </lineage>
</organism>
<proteinExistence type="predicted"/>
<gene>
    <name evidence="2" type="ORF">PIN31115_00068</name>
</gene>
<dbReference type="GO" id="GO:0016758">
    <property type="term" value="F:hexosyltransferase activity"/>
    <property type="evidence" value="ECO:0007669"/>
    <property type="project" value="TreeGrafter"/>
</dbReference>
<accession>A0A5E4RAW9</accession>
<dbReference type="CDD" id="cd03794">
    <property type="entry name" value="GT4_WbuB-like"/>
    <property type="match status" value="1"/>
</dbReference>
<keyword evidence="2" id="KW-0808">Transferase</keyword>
<evidence type="ECO:0000313" key="3">
    <source>
        <dbReference type="Proteomes" id="UP000333828"/>
    </source>
</evidence>
<dbReference type="RefSeq" id="WP_150682467.1">
    <property type="nucleotide sequence ID" value="NZ_CABPSI010000001.1"/>
</dbReference>
<keyword evidence="3" id="KW-1185">Reference proteome</keyword>
<dbReference type="InterPro" id="IPR028098">
    <property type="entry name" value="Glyco_trans_4-like_N"/>
</dbReference>
<dbReference type="SUPFAM" id="SSF53756">
    <property type="entry name" value="UDP-Glycosyltransferase/glycogen phosphorylase"/>
    <property type="match status" value="1"/>
</dbReference>
<dbReference type="PANTHER" id="PTHR45947:SF3">
    <property type="entry name" value="SULFOQUINOVOSYL TRANSFERASE SQD2"/>
    <property type="match status" value="1"/>
</dbReference>
<dbReference type="AlphaFoldDB" id="A0A5E4RAW9"/>
<feature type="domain" description="Glycosyltransferase subfamily 4-like N-terminal" evidence="1">
    <location>
        <begin position="18"/>
        <end position="195"/>
    </location>
</feature>
<dbReference type="Pfam" id="PF13579">
    <property type="entry name" value="Glyco_trans_4_4"/>
    <property type="match status" value="1"/>
</dbReference>
<name>A0A5E4RAW9_9BURK</name>
<dbReference type="InterPro" id="IPR050194">
    <property type="entry name" value="Glycosyltransferase_grp1"/>
</dbReference>
<reference evidence="2 3" key="1">
    <citation type="submission" date="2019-08" db="EMBL/GenBank/DDBJ databases">
        <authorList>
            <person name="Peeters C."/>
        </authorList>
    </citation>
    <scope>NUCLEOTIDE SEQUENCE [LARGE SCALE GENOMIC DNA]</scope>
    <source>
        <strain evidence="2 3">LMG 31115</strain>
    </source>
</reference>